<dbReference type="GeneTree" id="ENSGT00920000149445"/>
<keyword evidence="2 3" id="KW-0371">Homeobox</keyword>
<comment type="subcellular location">
    <subcellularLocation>
        <location evidence="1 2 3">Nucleus</location>
    </subcellularLocation>
</comment>
<dbReference type="PANTHER" id="PTHR24329">
    <property type="entry name" value="HOMEOBOX PROTEIN ARISTALESS"/>
    <property type="match status" value="1"/>
</dbReference>
<evidence type="ECO:0000259" key="5">
    <source>
        <dbReference type="PROSITE" id="PS50071"/>
    </source>
</evidence>
<dbReference type="AlphaFoldDB" id="A0A8I6AGY0"/>
<dbReference type="Pfam" id="PF00046">
    <property type="entry name" value="Homeodomain"/>
    <property type="match status" value="1"/>
</dbReference>
<accession>A0A8I6AGY0</accession>
<organism evidence="6 7">
    <name type="scientific">Rattus norvegicus</name>
    <name type="common">Rat</name>
    <dbReference type="NCBI Taxonomy" id="10116"/>
    <lineage>
        <taxon>Eukaryota</taxon>
        <taxon>Metazoa</taxon>
        <taxon>Chordata</taxon>
        <taxon>Craniata</taxon>
        <taxon>Vertebrata</taxon>
        <taxon>Euteleostomi</taxon>
        <taxon>Mammalia</taxon>
        <taxon>Eutheria</taxon>
        <taxon>Euarchontoglires</taxon>
        <taxon>Glires</taxon>
        <taxon>Rodentia</taxon>
        <taxon>Myomorpha</taxon>
        <taxon>Muroidea</taxon>
        <taxon>Muridae</taxon>
        <taxon>Murinae</taxon>
        <taxon>Rattus</taxon>
    </lineage>
</organism>
<dbReference type="InterPro" id="IPR050649">
    <property type="entry name" value="Paired_Homeobox_TFs"/>
</dbReference>
<keyword evidence="7" id="KW-1185">Reference proteome</keyword>
<dbReference type="AGR" id="RGD:1563789"/>
<feature type="compositionally biased region" description="Basic and acidic residues" evidence="4">
    <location>
        <begin position="1"/>
        <end position="17"/>
    </location>
</feature>
<dbReference type="SMART" id="SM00389">
    <property type="entry name" value="HOX"/>
    <property type="match status" value="1"/>
</dbReference>
<proteinExistence type="predicted"/>
<dbReference type="PROSITE" id="PS50071">
    <property type="entry name" value="HOMEOBOX_2"/>
    <property type="match status" value="1"/>
</dbReference>
<dbReference type="PANTHER" id="PTHR24329:SF566">
    <property type="entry name" value="REPRODUCTIVE HOMEOBOX 12"/>
    <property type="match status" value="1"/>
</dbReference>
<feature type="region of interest" description="Disordered" evidence="4">
    <location>
        <begin position="1"/>
        <end position="48"/>
    </location>
</feature>
<feature type="region of interest" description="Disordered" evidence="4">
    <location>
        <begin position="71"/>
        <end position="104"/>
    </location>
</feature>
<dbReference type="GO" id="GO:0005634">
    <property type="term" value="C:nucleus"/>
    <property type="evidence" value="ECO:0007669"/>
    <property type="project" value="UniProtKB-SubCell"/>
</dbReference>
<dbReference type="InterPro" id="IPR009057">
    <property type="entry name" value="Homeodomain-like_sf"/>
</dbReference>
<dbReference type="Ensembl" id="ENSRNOT00000104732.2">
    <property type="protein sequence ID" value="ENSRNOP00000087640.1"/>
    <property type="gene ID" value="ENSRNOG00000040033.7"/>
</dbReference>
<dbReference type="InterPro" id="IPR001356">
    <property type="entry name" value="HD"/>
</dbReference>
<gene>
    <name evidence="8" type="primary">Rhoxf12</name>
    <name evidence="8" type="synonym">Rhox12</name>
</gene>
<dbReference type="Proteomes" id="UP000002494">
    <property type="component" value="Chromosome X"/>
</dbReference>
<protein>
    <submittedName>
        <fullName evidence="6">Rhox homeobox family member 12</fullName>
    </submittedName>
</protein>
<dbReference type="Gene3D" id="1.10.10.60">
    <property type="entry name" value="Homeodomain-like"/>
    <property type="match status" value="1"/>
</dbReference>
<keyword evidence="2 3" id="KW-0238">DNA-binding</keyword>
<evidence type="ECO:0000313" key="6">
    <source>
        <dbReference type="Ensembl" id="ENSRNOP00000087640.1"/>
    </source>
</evidence>
<evidence type="ECO:0000313" key="7">
    <source>
        <dbReference type="Proteomes" id="UP000002494"/>
    </source>
</evidence>
<evidence type="ECO:0000256" key="3">
    <source>
        <dbReference type="RuleBase" id="RU000682"/>
    </source>
</evidence>
<dbReference type="CDD" id="cd00086">
    <property type="entry name" value="homeodomain"/>
    <property type="match status" value="1"/>
</dbReference>
<reference evidence="6" key="3">
    <citation type="submission" date="2025-09" db="UniProtKB">
        <authorList>
            <consortium name="Ensembl"/>
        </authorList>
    </citation>
    <scope>IDENTIFICATION</scope>
    <source>
        <strain evidence="6">Brown Norway</strain>
    </source>
</reference>
<dbReference type="OrthoDB" id="6159439at2759"/>
<keyword evidence="2 3" id="KW-0539">Nucleus</keyword>
<dbReference type="GO" id="GO:0003677">
    <property type="term" value="F:DNA binding"/>
    <property type="evidence" value="ECO:0007669"/>
    <property type="project" value="UniProtKB-UniRule"/>
</dbReference>
<dbReference type="SUPFAM" id="SSF46689">
    <property type="entry name" value="Homeodomain-like"/>
    <property type="match status" value="1"/>
</dbReference>
<feature type="compositionally biased region" description="Acidic residues" evidence="4">
    <location>
        <begin position="18"/>
        <end position="30"/>
    </location>
</feature>
<name>A0A8I6AGY0_RAT</name>
<reference evidence="6" key="1">
    <citation type="submission" date="2024-01" db="EMBL/GenBank/DDBJ databases">
        <title>GRCr8: a new rat reference genome assembly contstructed from accurate long reads and long range scaffolding.</title>
        <authorList>
            <person name="Doris P.A."/>
            <person name="Kalbfleisch T."/>
            <person name="Li K."/>
            <person name="Howe K."/>
            <person name="Wood J."/>
        </authorList>
    </citation>
    <scope>NUCLEOTIDE SEQUENCE [LARGE SCALE GENOMIC DNA]</scope>
    <source>
        <strain evidence="6">Brown Norway</strain>
    </source>
</reference>
<sequence>MALQSHHVEPSSYKLEENEIEVSLDADEAAEGGSFGEGSLNGSDKLKYEGIPDKDDRIYVGDVKYIGNDVKDEYRGSHQGSGDSQLEEQKNLASPTIPQFRRTRPRIQLGLTPRQLSELEDFFETTKYPDVITRRNLAKHLYLAESRVKVTMSQ</sequence>
<evidence type="ECO:0000256" key="2">
    <source>
        <dbReference type="PROSITE-ProRule" id="PRU00108"/>
    </source>
</evidence>
<evidence type="ECO:0000256" key="1">
    <source>
        <dbReference type="ARBA" id="ARBA00004123"/>
    </source>
</evidence>
<reference evidence="6" key="2">
    <citation type="submission" date="2025-08" db="UniProtKB">
        <authorList>
            <consortium name="Ensembl"/>
        </authorList>
    </citation>
    <scope>IDENTIFICATION</scope>
    <source>
        <strain evidence="6">Brown Norway</strain>
    </source>
</reference>
<feature type="domain" description="Homeobox" evidence="5">
    <location>
        <begin position="102"/>
        <end position="154"/>
    </location>
</feature>
<evidence type="ECO:0000313" key="8">
    <source>
        <dbReference type="RGD" id="1563789"/>
    </source>
</evidence>
<dbReference type="RGD" id="1563789">
    <property type="gene designation" value="Rhoxf12"/>
</dbReference>
<evidence type="ECO:0000256" key="4">
    <source>
        <dbReference type="SAM" id="MobiDB-lite"/>
    </source>
</evidence>